<name>A0A1D1UER7_RAMVA</name>
<dbReference type="Proteomes" id="UP000186922">
    <property type="component" value="Unassembled WGS sequence"/>
</dbReference>
<keyword evidence="2" id="KW-1185">Reference proteome</keyword>
<protein>
    <submittedName>
        <fullName evidence="1">Uncharacterized protein</fullName>
    </submittedName>
</protein>
<dbReference type="AlphaFoldDB" id="A0A1D1UER7"/>
<organism evidence="1 2">
    <name type="scientific">Ramazzottius varieornatus</name>
    <name type="common">Water bear</name>
    <name type="synonym">Tardigrade</name>
    <dbReference type="NCBI Taxonomy" id="947166"/>
    <lineage>
        <taxon>Eukaryota</taxon>
        <taxon>Metazoa</taxon>
        <taxon>Ecdysozoa</taxon>
        <taxon>Tardigrada</taxon>
        <taxon>Eutardigrada</taxon>
        <taxon>Parachela</taxon>
        <taxon>Hypsibioidea</taxon>
        <taxon>Ramazzottiidae</taxon>
        <taxon>Ramazzottius</taxon>
    </lineage>
</organism>
<sequence length="64" mass="7471">MPTKINLDGWREPAQAKGYRCNSIVKILQYGINKLDSCYRQAETRYGYEIPVRRKASILPPDFH</sequence>
<gene>
    <name evidence="1" type="primary">RvY_01011-1</name>
    <name evidence="1" type="synonym">RvY_01011.1</name>
    <name evidence="1" type="ORF">RvY_01011</name>
</gene>
<comment type="caution">
    <text evidence="1">The sequence shown here is derived from an EMBL/GenBank/DDBJ whole genome shotgun (WGS) entry which is preliminary data.</text>
</comment>
<evidence type="ECO:0000313" key="2">
    <source>
        <dbReference type="Proteomes" id="UP000186922"/>
    </source>
</evidence>
<evidence type="ECO:0000313" key="1">
    <source>
        <dbReference type="EMBL" id="GAU88279.1"/>
    </source>
</evidence>
<dbReference type="EMBL" id="BDGG01000001">
    <property type="protein sequence ID" value="GAU88279.1"/>
    <property type="molecule type" value="Genomic_DNA"/>
</dbReference>
<reference evidence="1 2" key="1">
    <citation type="journal article" date="2016" name="Nat. Commun.">
        <title>Extremotolerant tardigrade genome and improved radiotolerance of human cultured cells by tardigrade-unique protein.</title>
        <authorList>
            <person name="Hashimoto T."/>
            <person name="Horikawa D.D."/>
            <person name="Saito Y."/>
            <person name="Kuwahara H."/>
            <person name="Kozuka-Hata H."/>
            <person name="Shin-I T."/>
            <person name="Minakuchi Y."/>
            <person name="Ohishi K."/>
            <person name="Motoyama A."/>
            <person name="Aizu T."/>
            <person name="Enomoto A."/>
            <person name="Kondo K."/>
            <person name="Tanaka S."/>
            <person name="Hara Y."/>
            <person name="Koshikawa S."/>
            <person name="Sagara H."/>
            <person name="Miura T."/>
            <person name="Yokobori S."/>
            <person name="Miyagawa K."/>
            <person name="Suzuki Y."/>
            <person name="Kubo T."/>
            <person name="Oyama M."/>
            <person name="Kohara Y."/>
            <person name="Fujiyama A."/>
            <person name="Arakawa K."/>
            <person name="Katayama T."/>
            <person name="Toyoda A."/>
            <person name="Kunieda T."/>
        </authorList>
    </citation>
    <scope>NUCLEOTIDE SEQUENCE [LARGE SCALE GENOMIC DNA]</scope>
    <source>
        <strain evidence="1 2">YOKOZUNA-1</strain>
    </source>
</reference>
<accession>A0A1D1UER7</accession>
<proteinExistence type="predicted"/>